<keyword evidence="2" id="KW-1185">Reference proteome</keyword>
<reference evidence="1 2" key="1">
    <citation type="submission" date="2021-06" db="EMBL/GenBank/DDBJ databases">
        <title>Caerostris extrusa draft genome.</title>
        <authorList>
            <person name="Kono N."/>
            <person name="Arakawa K."/>
        </authorList>
    </citation>
    <scope>NUCLEOTIDE SEQUENCE [LARGE SCALE GENOMIC DNA]</scope>
</reference>
<evidence type="ECO:0008006" key="3">
    <source>
        <dbReference type="Google" id="ProtNLM"/>
    </source>
</evidence>
<name>A0AAV4UJ01_CAEEX</name>
<comment type="caution">
    <text evidence="1">The sequence shown here is derived from an EMBL/GenBank/DDBJ whole genome shotgun (WGS) entry which is preliminary data.</text>
</comment>
<gene>
    <name evidence="1" type="ORF">CEXT_437241</name>
</gene>
<protein>
    <recommendedName>
        <fullName evidence="3">Ig-like domain-containing protein</fullName>
    </recommendedName>
</protein>
<evidence type="ECO:0000313" key="1">
    <source>
        <dbReference type="EMBL" id="GIY57892.1"/>
    </source>
</evidence>
<accession>A0AAV4UJ01</accession>
<organism evidence="1 2">
    <name type="scientific">Caerostris extrusa</name>
    <name type="common">Bark spider</name>
    <name type="synonym">Caerostris bankana</name>
    <dbReference type="NCBI Taxonomy" id="172846"/>
    <lineage>
        <taxon>Eukaryota</taxon>
        <taxon>Metazoa</taxon>
        <taxon>Ecdysozoa</taxon>
        <taxon>Arthropoda</taxon>
        <taxon>Chelicerata</taxon>
        <taxon>Arachnida</taxon>
        <taxon>Araneae</taxon>
        <taxon>Araneomorphae</taxon>
        <taxon>Entelegynae</taxon>
        <taxon>Araneoidea</taxon>
        <taxon>Araneidae</taxon>
        <taxon>Caerostris</taxon>
    </lineage>
</organism>
<proteinExistence type="predicted"/>
<dbReference type="Proteomes" id="UP001054945">
    <property type="component" value="Unassembled WGS sequence"/>
</dbReference>
<evidence type="ECO:0000313" key="2">
    <source>
        <dbReference type="Proteomes" id="UP001054945"/>
    </source>
</evidence>
<sequence>MKLMTRVLEFALQHRANHILRLLKYRLHMYVGTKTSRKLIRTRFHTALKTITLFPGVPEVWPAVKNRTKYVPERTAYYFCLIDFAKRVPGAWILEKDGSVPGSMVTAAAEGPDSWLKRKAVAIGTSEKPLKIPPYAGSKDVIVECRLHTRTDTSTLKWTRHGVGA</sequence>
<dbReference type="EMBL" id="BPLR01012984">
    <property type="protein sequence ID" value="GIY57892.1"/>
    <property type="molecule type" value="Genomic_DNA"/>
</dbReference>
<dbReference type="AlphaFoldDB" id="A0AAV4UJ01"/>